<name>A0A699ZTU5_HAELA</name>
<reference evidence="1 2" key="1">
    <citation type="submission" date="2020-02" db="EMBL/GenBank/DDBJ databases">
        <title>Draft genome sequence of Haematococcus lacustris strain NIES-144.</title>
        <authorList>
            <person name="Morimoto D."/>
            <person name="Nakagawa S."/>
            <person name="Yoshida T."/>
            <person name="Sawayama S."/>
        </authorList>
    </citation>
    <scope>NUCLEOTIDE SEQUENCE [LARGE SCALE GENOMIC DNA]</scope>
    <source>
        <strain evidence="1 2">NIES-144</strain>
    </source>
</reference>
<protein>
    <submittedName>
        <fullName evidence="1">Uncharacterized protein</fullName>
    </submittedName>
</protein>
<sequence length="90" mass="9922">MPVSGSHALKLPAPGKALAKQLSQSEWSVPGGQLLALVKTLERESSLKVLDLVWGMENTLQALWDVLRRQEEAFTLKELITTCQQEGALH</sequence>
<dbReference type="EMBL" id="BLLF01001459">
    <property type="protein sequence ID" value="GFH19412.1"/>
    <property type="molecule type" value="Genomic_DNA"/>
</dbReference>
<evidence type="ECO:0000313" key="2">
    <source>
        <dbReference type="Proteomes" id="UP000485058"/>
    </source>
</evidence>
<evidence type="ECO:0000313" key="1">
    <source>
        <dbReference type="EMBL" id="GFH19412.1"/>
    </source>
</evidence>
<accession>A0A699ZTU5</accession>
<gene>
    <name evidence="1" type="ORF">HaLaN_16356</name>
</gene>
<keyword evidence="2" id="KW-1185">Reference proteome</keyword>
<dbReference type="AlphaFoldDB" id="A0A699ZTU5"/>
<organism evidence="1 2">
    <name type="scientific">Haematococcus lacustris</name>
    <name type="common">Green alga</name>
    <name type="synonym">Haematococcus pluvialis</name>
    <dbReference type="NCBI Taxonomy" id="44745"/>
    <lineage>
        <taxon>Eukaryota</taxon>
        <taxon>Viridiplantae</taxon>
        <taxon>Chlorophyta</taxon>
        <taxon>core chlorophytes</taxon>
        <taxon>Chlorophyceae</taxon>
        <taxon>CS clade</taxon>
        <taxon>Chlamydomonadales</taxon>
        <taxon>Haematococcaceae</taxon>
        <taxon>Haematococcus</taxon>
    </lineage>
</organism>
<comment type="caution">
    <text evidence="1">The sequence shown here is derived from an EMBL/GenBank/DDBJ whole genome shotgun (WGS) entry which is preliminary data.</text>
</comment>
<proteinExistence type="predicted"/>
<dbReference type="Proteomes" id="UP000485058">
    <property type="component" value="Unassembled WGS sequence"/>
</dbReference>